<dbReference type="Proteomes" id="UP000663671">
    <property type="component" value="Chromosome 5"/>
</dbReference>
<gene>
    <name evidence="2" type="ORF">I7I51_03327</name>
</gene>
<feature type="region of interest" description="Disordered" evidence="1">
    <location>
        <begin position="159"/>
        <end position="190"/>
    </location>
</feature>
<dbReference type="VEuPathDB" id="FungiDB:I7I51_03327"/>
<evidence type="ECO:0000256" key="1">
    <source>
        <dbReference type="SAM" id="MobiDB-lite"/>
    </source>
</evidence>
<organism evidence="2 3">
    <name type="scientific">Ajellomyces capsulatus</name>
    <name type="common">Darling's disease fungus</name>
    <name type="synonym">Histoplasma capsulatum</name>
    <dbReference type="NCBI Taxonomy" id="5037"/>
    <lineage>
        <taxon>Eukaryota</taxon>
        <taxon>Fungi</taxon>
        <taxon>Dikarya</taxon>
        <taxon>Ascomycota</taxon>
        <taxon>Pezizomycotina</taxon>
        <taxon>Eurotiomycetes</taxon>
        <taxon>Eurotiomycetidae</taxon>
        <taxon>Onygenales</taxon>
        <taxon>Ajellomycetaceae</taxon>
        <taxon>Histoplasma</taxon>
    </lineage>
</organism>
<name>A0A8A1M657_AJECA</name>
<sequence>TPYCTYHICNLTEYPINYGVPSSHHPPIFPVNPKPPKSDVTARELNSERIPRLVRRPGGWNGAQGEPEGISFHLKHTGFSPSLQEVLAAAIRGLGTGQVTRAENCGRRHRQPAYINQFAVSYSVLERGVQTPIYCPDDGWAYHMIPPRPALPRPTDRLGIGDEMPRQAPRSPPRPVSYWGGWSGIGNVAD</sequence>
<evidence type="ECO:0000313" key="3">
    <source>
        <dbReference type="Proteomes" id="UP000663671"/>
    </source>
</evidence>
<dbReference type="EMBL" id="CP069111">
    <property type="protein sequence ID" value="QSS61155.1"/>
    <property type="molecule type" value="Genomic_DNA"/>
</dbReference>
<accession>A0A8A1M657</accession>
<protein>
    <submittedName>
        <fullName evidence="2">Uncharacterized protein</fullName>
    </submittedName>
</protein>
<feature type="non-terminal residue" evidence="2">
    <location>
        <position position="190"/>
    </location>
</feature>
<dbReference type="AlphaFoldDB" id="A0A8A1M657"/>
<evidence type="ECO:0000313" key="2">
    <source>
        <dbReference type="EMBL" id="QSS61155.1"/>
    </source>
</evidence>
<reference evidence="2" key="1">
    <citation type="submission" date="2021-01" db="EMBL/GenBank/DDBJ databases">
        <title>Chromosome-level genome assembly of a human fungal pathogen reveals clustering of transcriptionally co-regulated genes.</title>
        <authorList>
            <person name="Voorhies M."/>
            <person name="Cohen S."/>
            <person name="Shea T.P."/>
            <person name="Petrus S."/>
            <person name="Munoz J.F."/>
            <person name="Poplawski S."/>
            <person name="Goldman W.E."/>
            <person name="Michael T."/>
            <person name="Cuomo C.A."/>
            <person name="Sil A."/>
            <person name="Beyhan S."/>
        </authorList>
    </citation>
    <scope>NUCLEOTIDE SEQUENCE</scope>
    <source>
        <strain evidence="2">WU24</strain>
    </source>
</reference>
<proteinExistence type="predicted"/>